<dbReference type="Proteomes" id="UP000294564">
    <property type="component" value="Unassembled WGS sequence"/>
</dbReference>
<dbReference type="InterPro" id="IPR006015">
    <property type="entry name" value="Universal_stress_UspA"/>
</dbReference>
<dbReference type="Pfam" id="PF00582">
    <property type="entry name" value="Usp"/>
    <property type="match status" value="1"/>
</dbReference>
<evidence type="ECO:0000256" key="3">
    <source>
        <dbReference type="ARBA" id="ARBA00022840"/>
    </source>
</evidence>
<reference evidence="5 6" key="1">
    <citation type="submission" date="2019-03" db="EMBL/GenBank/DDBJ databases">
        <title>Genomic Encyclopedia of Type Strains, Phase IV (KMG-IV): sequencing the most valuable type-strain genomes for metagenomic binning, comparative biology and taxonomic classification.</title>
        <authorList>
            <person name="Goeker M."/>
        </authorList>
    </citation>
    <scope>NUCLEOTIDE SEQUENCE [LARGE SCALE GENOMIC DNA]</scope>
    <source>
        <strain evidence="5 6">DSM 14836</strain>
    </source>
</reference>
<evidence type="ECO:0000256" key="1">
    <source>
        <dbReference type="ARBA" id="ARBA00008791"/>
    </source>
</evidence>
<dbReference type="CDD" id="cd00293">
    <property type="entry name" value="USP-like"/>
    <property type="match status" value="1"/>
</dbReference>
<comment type="similarity">
    <text evidence="1">Belongs to the universal stress protein A family.</text>
</comment>
<accession>A0A4R2NQF0</accession>
<dbReference type="EMBL" id="SLXM01000008">
    <property type="protein sequence ID" value="TCP23614.1"/>
    <property type="molecule type" value="Genomic_DNA"/>
</dbReference>
<sequence length="297" mass="34160">MKNIIVATDFTEHAKHAVNAAASIAKQTEAKLILLHVINRPLNSGDDSYENYHNMPGGRTTVRNIQNKLNEIVNLHNLKNVKTIYELRNNVYNTILDYADEYKAELIVMGAYGTTRSAGTFIGSNTSKVMSQAKIPVLIVQEKFSEFNIENMVLASEFYGEVYKVFPKMKQIIDLFDTKLHLLKVNTPNRFQRTHDSLKLMKEFSSRFDLNNYTLNIYNDLNIENGIINFTRLIHADLIAITPDGLWRLVDIFKKSTTDKLMKISVKAILSMKTRQPVITPTEIFYEKGYKHYIEED</sequence>
<name>A0A4R2NQF0_9FLAO</name>
<comment type="caution">
    <text evidence="5">The sequence shown here is derived from an EMBL/GenBank/DDBJ whole genome shotgun (WGS) entry which is preliminary data.</text>
</comment>
<keyword evidence="2" id="KW-0547">Nucleotide-binding</keyword>
<feature type="domain" description="UspA" evidence="4">
    <location>
        <begin position="1"/>
        <end position="140"/>
    </location>
</feature>
<keyword evidence="6" id="KW-1185">Reference proteome</keyword>
<dbReference type="AlphaFoldDB" id="A0A4R2NQF0"/>
<dbReference type="RefSeq" id="WP_132795429.1">
    <property type="nucleotide sequence ID" value="NZ_SLXM01000008.1"/>
</dbReference>
<protein>
    <submittedName>
        <fullName evidence="5">Nucleotide-binding universal stress UspA family protein</fullName>
    </submittedName>
</protein>
<dbReference type="InterPro" id="IPR006016">
    <property type="entry name" value="UspA"/>
</dbReference>
<keyword evidence="3" id="KW-0067">ATP-binding</keyword>
<dbReference type="SUPFAM" id="SSF52402">
    <property type="entry name" value="Adenine nucleotide alpha hydrolases-like"/>
    <property type="match status" value="2"/>
</dbReference>
<dbReference type="PRINTS" id="PR01438">
    <property type="entry name" value="UNVRSLSTRESS"/>
</dbReference>
<evidence type="ECO:0000259" key="4">
    <source>
        <dbReference type="Pfam" id="PF00582"/>
    </source>
</evidence>
<dbReference type="OrthoDB" id="9788959at2"/>
<dbReference type="GO" id="GO:0005524">
    <property type="term" value="F:ATP binding"/>
    <property type="evidence" value="ECO:0007669"/>
    <property type="project" value="UniProtKB-KW"/>
</dbReference>
<gene>
    <name evidence="5" type="ORF">EV195_10884</name>
</gene>
<dbReference type="PANTHER" id="PTHR46268:SF27">
    <property type="entry name" value="UNIVERSAL STRESS PROTEIN RV2623"/>
    <property type="match status" value="1"/>
</dbReference>
<evidence type="ECO:0000313" key="6">
    <source>
        <dbReference type="Proteomes" id="UP000294564"/>
    </source>
</evidence>
<dbReference type="PANTHER" id="PTHR46268">
    <property type="entry name" value="STRESS RESPONSE PROTEIN NHAX"/>
    <property type="match status" value="1"/>
</dbReference>
<dbReference type="Gene3D" id="3.40.50.12370">
    <property type="match status" value="1"/>
</dbReference>
<evidence type="ECO:0000313" key="5">
    <source>
        <dbReference type="EMBL" id="TCP23614.1"/>
    </source>
</evidence>
<evidence type="ECO:0000256" key="2">
    <source>
        <dbReference type="ARBA" id="ARBA00022741"/>
    </source>
</evidence>
<proteinExistence type="inferred from homology"/>
<organism evidence="5 6">
    <name type="scientific">Tenacibaculum skagerrakense</name>
    <dbReference type="NCBI Taxonomy" id="186571"/>
    <lineage>
        <taxon>Bacteria</taxon>
        <taxon>Pseudomonadati</taxon>
        <taxon>Bacteroidota</taxon>
        <taxon>Flavobacteriia</taxon>
        <taxon>Flavobacteriales</taxon>
        <taxon>Flavobacteriaceae</taxon>
        <taxon>Tenacibaculum</taxon>
    </lineage>
</organism>